<dbReference type="OrthoDB" id="5983328at2759"/>
<proteinExistence type="predicted"/>
<evidence type="ECO:0000313" key="3">
    <source>
        <dbReference type="Proteomes" id="UP000225706"/>
    </source>
</evidence>
<dbReference type="AlphaFoldDB" id="A0A2B4R7A5"/>
<feature type="region of interest" description="Disordered" evidence="1">
    <location>
        <begin position="1"/>
        <end position="22"/>
    </location>
</feature>
<protein>
    <submittedName>
        <fullName evidence="2">Uncharacterized protein</fullName>
    </submittedName>
</protein>
<evidence type="ECO:0000256" key="1">
    <source>
        <dbReference type="SAM" id="MobiDB-lite"/>
    </source>
</evidence>
<sequence>MENKKYSADQWRKEKEEKKLKQQREYYERNKEVLAQKARERMRLLRSKKKNATVAAVKTRTSAQKADDKRANRERNAASAIKKKVLKQREKEREEKKRQQTRERVRKLRQNRKESSFAQPEPEVNITTPAFSSRMAKKRAKDKVSPALPQTPAKKAEILQNLASTPRTRKILEKKKFVRPVEEQQNIEAMECLVEDLAEGLSKVKKAKSTDERAAYNCTRSLAFGSSVKKNKHQTRIAKMMGVKRSQVSKAIKHRERVLKGDEACWLSTKRNVRCDAIKEEDKRVIYDFWTLQASRPTGSKRDKMRQRIGKKEYVEHAKHILEKTQTECFKEFQELHPDIKVKQRRFEQLKPFFVTGARERDRQSCLCRKHVECKIVFDSCMKYRKSIQNNEVQAFNFLTEAVESTLCEKPEDSSYSSLDCLTRSCDKCGVKNFKTAAEEMSETEVKWKRYEYITYKDNNGEEKRKIHLVQKETPVKEMFDYFQQLLKDYPYHSFKAKWQKEQFDHLMTNLPLNHIICVHDFSENYTCRSQDEIQSEYFDPVKVSIHVSIVYPHADIDIDGKASTEQDPVLIKEHIFALSEDNTQDYHFVHHTQGLILTYLRNEVKVKVDKVHEFTDGCAGQYKSKHTFGDLSCSLSDFGCQVDRHFFETSHAKGEQDAAGANVKQRATLAVIRREASIKSAKELYEYLKDKFSLPSSTNSKTTLNKRVYFYIPLNGEGAVDRNRIGRTFKELKGIRKIHSVKTTSQQCKVRTRLRSCMCIGCLTDMDCENEEYVDKWREVEMSREGDVAVTRQNQDSVNVSKTVNALTDLVEEGSTVAIAAADDAIYDYYLFKVTSSGAIILGEDEVDDYSAAYQKGSFVFKGNFFLRDNIIDMTYKLDNKQAIVYANTVRTICGELKKLNRRRNVLFQLLPNQHEEIMSSF</sequence>
<evidence type="ECO:0000313" key="2">
    <source>
        <dbReference type="EMBL" id="PFX12155.1"/>
    </source>
</evidence>
<reference evidence="3" key="1">
    <citation type="journal article" date="2017" name="bioRxiv">
        <title>Comparative analysis of the genomes of Stylophora pistillata and Acropora digitifera provides evidence for extensive differences between species of corals.</title>
        <authorList>
            <person name="Voolstra C.R."/>
            <person name="Li Y."/>
            <person name="Liew Y.J."/>
            <person name="Baumgarten S."/>
            <person name="Zoccola D."/>
            <person name="Flot J.-F."/>
            <person name="Tambutte S."/>
            <person name="Allemand D."/>
            <person name="Aranda M."/>
        </authorList>
    </citation>
    <scope>NUCLEOTIDE SEQUENCE [LARGE SCALE GENOMIC DNA]</scope>
</reference>
<dbReference type="PANTHER" id="PTHR46601">
    <property type="entry name" value="ULP_PROTEASE DOMAIN-CONTAINING PROTEIN"/>
    <property type="match status" value="1"/>
</dbReference>
<dbReference type="EMBL" id="LSMT01001550">
    <property type="protein sequence ID" value="PFX12155.1"/>
    <property type="molecule type" value="Genomic_DNA"/>
</dbReference>
<gene>
    <name evidence="2" type="ORF">AWC38_SpisGene23935</name>
</gene>
<feature type="region of interest" description="Disordered" evidence="1">
    <location>
        <begin position="43"/>
        <end position="150"/>
    </location>
</feature>
<feature type="compositionally biased region" description="Basic and acidic residues" evidence="1">
    <location>
        <begin position="65"/>
        <end position="76"/>
    </location>
</feature>
<feature type="compositionally biased region" description="Basic and acidic residues" evidence="1">
    <location>
        <begin position="87"/>
        <end position="103"/>
    </location>
</feature>
<dbReference type="PANTHER" id="PTHR46601:SF1">
    <property type="entry name" value="ADF-H DOMAIN-CONTAINING PROTEIN"/>
    <property type="match status" value="1"/>
</dbReference>
<comment type="caution">
    <text evidence="2">The sequence shown here is derived from an EMBL/GenBank/DDBJ whole genome shotgun (WGS) entry which is preliminary data.</text>
</comment>
<organism evidence="2 3">
    <name type="scientific">Stylophora pistillata</name>
    <name type="common">Smooth cauliflower coral</name>
    <dbReference type="NCBI Taxonomy" id="50429"/>
    <lineage>
        <taxon>Eukaryota</taxon>
        <taxon>Metazoa</taxon>
        <taxon>Cnidaria</taxon>
        <taxon>Anthozoa</taxon>
        <taxon>Hexacorallia</taxon>
        <taxon>Scleractinia</taxon>
        <taxon>Astrocoeniina</taxon>
        <taxon>Pocilloporidae</taxon>
        <taxon>Stylophora</taxon>
    </lineage>
</organism>
<name>A0A2B4R7A5_STYPI</name>
<keyword evidence="3" id="KW-1185">Reference proteome</keyword>
<dbReference type="Proteomes" id="UP000225706">
    <property type="component" value="Unassembled WGS sequence"/>
</dbReference>
<accession>A0A2B4R7A5</accession>